<comment type="caution">
    <text evidence="1">The sequence shown here is derived from an EMBL/GenBank/DDBJ whole genome shotgun (WGS) entry which is preliminary data.</text>
</comment>
<accession>A0A4Z1R9E7</accession>
<evidence type="ECO:0008006" key="3">
    <source>
        <dbReference type="Google" id="ProtNLM"/>
    </source>
</evidence>
<dbReference type="EMBL" id="SPUH01000001">
    <property type="protein sequence ID" value="TKS53308.1"/>
    <property type="molecule type" value="Genomic_DNA"/>
</dbReference>
<dbReference type="AlphaFoldDB" id="A0A4Z1R9E7"/>
<name>A0A4Z1R9E7_9GAMM</name>
<dbReference type="RefSeq" id="WP_134672696.1">
    <property type="nucleotide sequence ID" value="NZ_SPUH01000001.1"/>
</dbReference>
<dbReference type="Proteomes" id="UP000298681">
    <property type="component" value="Unassembled WGS sequence"/>
</dbReference>
<reference evidence="1 2" key="1">
    <citation type="submission" date="2019-01" db="EMBL/GenBank/DDBJ databases">
        <authorList>
            <person name="Zhang S."/>
        </authorList>
    </citation>
    <scope>NUCLEOTIDE SEQUENCE [LARGE SCALE GENOMIC DNA]</scope>
    <source>
        <strain evidence="1 2">1626</strain>
    </source>
</reference>
<protein>
    <recommendedName>
        <fullName evidence="3">KTSC domain-containing protein</fullName>
    </recommendedName>
</protein>
<proteinExistence type="predicted"/>
<sequence>MDLPPFKTYSDRSGHSGVRAYALVPGAILLRFADDRAIYLYDDVEPGAQHVTAMRRHAEAGSGLATYINQHVRDRYRAKLGGD</sequence>
<keyword evidence="2" id="KW-1185">Reference proteome</keyword>
<evidence type="ECO:0000313" key="1">
    <source>
        <dbReference type="EMBL" id="TKS53308.1"/>
    </source>
</evidence>
<organism evidence="1 2">
    <name type="scientific">Luteimonas yindakuii</name>
    <dbReference type="NCBI Taxonomy" id="2565782"/>
    <lineage>
        <taxon>Bacteria</taxon>
        <taxon>Pseudomonadati</taxon>
        <taxon>Pseudomonadota</taxon>
        <taxon>Gammaproteobacteria</taxon>
        <taxon>Lysobacterales</taxon>
        <taxon>Lysobacteraceae</taxon>
        <taxon>Luteimonas</taxon>
    </lineage>
</organism>
<evidence type="ECO:0000313" key="2">
    <source>
        <dbReference type="Proteomes" id="UP000298681"/>
    </source>
</evidence>
<gene>
    <name evidence="1" type="ORF">E4582_00015</name>
</gene>